<feature type="transmembrane region" description="Helical" evidence="1">
    <location>
        <begin position="148"/>
        <end position="168"/>
    </location>
</feature>
<dbReference type="PANTHER" id="PTHR34219">
    <property type="entry name" value="IRON-REGULATED INNER MEMBRANE PROTEIN-RELATED"/>
    <property type="match status" value="1"/>
</dbReference>
<reference evidence="3 4" key="1">
    <citation type="submission" date="2021-05" db="EMBL/GenBank/DDBJ databases">
        <title>A Polyphasic approach of four new species of the genus Ohtaekwangia: Ohtaekwangia histidinii sp. nov., Ohtaekwangia cretensis sp. nov., Ohtaekwangia indiensis sp. nov., Ohtaekwangia reichenbachii sp. nov. from diverse environment.</title>
        <authorList>
            <person name="Octaviana S."/>
        </authorList>
    </citation>
    <scope>NUCLEOTIDE SEQUENCE [LARGE SCALE GENOMIC DNA]</scope>
    <source>
        <strain evidence="3 4">PWU37</strain>
    </source>
</reference>
<dbReference type="Pfam" id="PF03413">
    <property type="entry name" value="PepSY"/>
    <property type="match status" value="1"/>
</dbReference>
<feature type="domain" description="PepSY" evidence="2">
    <location>
        <begin position="63"/>
        <end position="119"/>
    </location>
</feature>
<dbReference type="InterPro" id="IPR025711">
    <property type="entry name" value="PepSY"/>
</dbReference>
<feature type="transmembrane region" description="Helical" evidence="1">
    <location>
        <begin position="348"/>
        <end position="369"/>
    </location>
</feature>
<organism evidence="3 4">
    <name type="scientific">Dawidia soli</name>
    <dbReference type="NCBI Taxonomy" id="2782352"/>
    <lineage>
        <taxon>Bacteria</taxon>
        <taxon>Pseudomonadati</taxon>
        <taxon>Bacteroidota</taxon>
        <taxon>Cytophagia</taxon>
        <taxon>Cytophagales</taxon>
        <taxon>Chryseotaleaceae</taxon>
        <taxon>Dawidia</taxon>
    </lineage>
</organism>
<evidence type="ECO:0000256" key="1">
    <source>
        <dbReference type="SAM" id="Phobius"/>
    </source>
</evidence>
<dbReference type="AlphaFoldDB" id="A0AAP2DCL8"/>
<dbReference type="PANTHER" id="PTHR34219:SF3">
    <property type="entry name" value="BLL7967 PROTEIN"/>
    <property type="match status" value="1"/>
</dbReference>
<gene>
    <name evidence="3" type="ORF">KK078_20320</name>
</gene>
<sequence>MAEKKLSTLFKKVIGKLHLWLGLVSGIIVFIIAITGCLYAFQAEIRNLTEPHRFVTIQNKPYLPPSQLKDIALAALPGKHLHAVLYGKPGKAAEVIFYHPDPVDYHIAYLNPYTGEVLKLSNEEEGFFPFILDGHFYLWLPHEIGQPIVASATLVFFFMLISGIILWWPRNKAAAKQRFTIKWNARWRRKNYDLHNVLGFYVSWLGIIFATTGLVWGFTWFAEGLYAVTGGQKSLMYTEPVSDTTYVASFDEPAIDKIWRRMSAECPGAAVLEVHVPETASSPIAVGVNPDDGTYWQNDNIYFDQYSLKELSVDHIYGRFKDAAAADKLMRMNYDIHVGAVLGLAGKVLAFCASLLCASLPVTGFYIWWGRRKKKGSELEDETNTELARKPVAVKRVAPVMRRPVVAANK</sequence>
<comment type="caution">
    <text evidence="3">The sequence shown here is derived from an EMBL/GenBank/DDBJ whole genome shotgun (WGS) entry which is preliminary data.</text>
</comment>
<feature type="transmembrane region" description="Helical" evidence="1">
    <location>
        <begin position="198"/>
        <end position="222"/>
    </location>
</feature>
<keyword evidence="1" id="KW-1133">Transmembrane helix</keyword>
<evidence type="ECO:0000259" key="2">
    <source>
        <dbReference type="Pfam" id="PF03413"/>
    </source>
</evidence>
<proteinExistence type="predicted"/>
<dbReference type="EMBL" id="JAHESC010000033">
    <property type="protein sequence ID" value="MBT1688922.1"/>
    <property type="molecule type" value="Genomic_DNA"/>
</dbReference>
<dbReference type="InterPro" id="IPR005625">
    <property type="entry name" value="PepSY-ass_TM"/>
</dbReference>
<dbReference type="Pfam" id="PF03929">
    <property type="entry name" value="PepSY_TM"/>
    <property type="match status" value="1"/>
</dbReference>
<protein>
    <submittedName>
        <fullName evidence="3">PepSY domain-containing protein</fullName>
    </submittedName>
</protein>
<evidence type="ECO:0000313" key="4">
    <source>
        <dbReference type="Proteomes" id="UP001319180"/>
    </source>
</evidence>
<evidence type="ECO:0000313" key="3">
    <source>
        <dbReference type="EMBL" id="MBT1688922.1"/>
    </source>
</evidence>
<name>A0AAP2DCL8_9BACT</name>
<dbReference type="Proteomes" id="UP001319180">
    <property type="component" value="Unassembled WGS sequence"/>
</dbReference>
<feature type="transmembrane region" description="Helical" evidence="1">
    <location>
        <begin position="20"/>
        <end position="41"/>
    </location>
</feature>
<accession>A0AAP2DCL8</accession>
<keyword evidence="1" id="KW-0812">Transmembrane</keyword>
<keyword evidence="1" id="KW-0472">Membrane</keyword>
<dbReference type="RefSeq" id="WP_254092149.1">
    <property type="nucleotide sequence ID" value="NZ_JAHESC010000033.1"/>
</dbReference>
<keyword evidence="4" id="KW-1185">Reference proteome</keyword>